<accession>A0A095SIS8</accession>
<protein>
    <recommendedName>
        <fullName evidence="5">DUF4124 domain-containing protein</fullName>
    </recommendedName>
</protein>
<sequence length="309" mass="35903">MRYLTLALTLVSLSLPLLLQAEIYQWRDANGKLHFGDRPPSEEQVDVVTPKVTTAAKPLEIHTRHQDFTLPDGLHEQTLSAIEHIYQRYRKDFGLDLRGTAEVNLYLFTEQADFQQWMIERVGSSNPNYAGVFIPNTNEVAVWRWNKDDEQVAQTILHESSHVLLYQLSPASPVWLHEGLAQYFQMLKVKDNGHVVVTALPDAEKRIQQWIENEQLITMRQYLSLDDQAWRKMAHELNAIPYTVAWATTAFLMSKPVGRSTLRQLLQDLEKTDRRPTLQRIGHLYPGGLSRLEYDFFSWAQKGMQPQWY</sequence>
<name>A0A095SIS8_9GAMM</name>
<dbReference type="PATRIC" id="fig|1177154.3.peg.2281"/>
<reference evidence="3 4" key="1">
    <citation type="submission" date="2012-09" db="EMBL/GenBank/DDBJ databases">
        <title>Genome Sequence of alkane-degrading Bacterium Alcanivorax sp. 19-m-6.</title>
        <authorList>
            <person name="Lai Q."/>
            <person name="Shao Z."/>
        </authorList>
    </citation>
    <scope>NUCLEOTIDE SEQUENCE [LARGE SCALE GENOMIC DNA]</scope>
    <source>
        <strain evidence="3 4">19-m-6</strain>
    </source>
</reference>
<dbReference type="AlphaFoldDB" id="A0A095SIS8"/>
<dbReference type="Pfam" id="PF07607">
    <property type="entry name" value="DUF1570"/>
    <property type="match status" value="1"/>
</dbReference>
<dbReference type="EMBL" id="ARXV01000008">
    <property type="protein sequence ID" value="KGD64487.1"/>
    <property type="molecule type" value="Genomic_DNA"/>
</dbReference>
<keyword evidence="4" id="KW-1185">Reference proteome</keyword>
<comment type="caution">
    <text evidence="3">The sequence shown here is derived from an EMBL/GenBank/DDBJ whole genome shotgun (WGS) entry which is preliminary data.</text>
</comment>
<dbReference type="eggNOG" id="ENOG5030T0M">
    <property type="taxonomic scope" value="Bacteria"/>
</dbReference>
<evidence type="ECO:0000313" key="3">
    <source>
        <dbReference type="EMBL" id="KGD64487.1"/>
    </source>
</evidence>
<evidence type="ECO:0000313" key="4">
    <source>
        <dbReference type="Proteomes" id="UP000029444"/>
    </source>
</evidence>
<evidence type="ECO:0000259" key="2">
    <source>
        <dbReference type="Pfam" id="PF13511"/>
    </source>
</evidence>
<gene>
    <name evidence="3" type="ORF">Y5S_02242</name>
</gene>
<evidence type="ECO:0008006" key="5">
    <source>
        <dbReference type="Google" id="ProtNLM"/>
    </source>
</evidence>
<dbReference type="InterPro" id="IPR025392">
    <property type="entry name" value="DUF4124"/>
</dbReference>
<feature type="domain" description="DUF4124" evidence="2">
    <location>
        <begin position="12"/>
        <end position="58"/>
    </location>
</feature>
<evidence type="ECO:0000259" key="1">
    <source>
        <dbReference type="Pfam" id="PF07607"/>
    </source>
</evidence>
<dbReference type="STRING" id="1177154.Y5S_02242"/>
<feature type="domain" description="DUF1570" evidence="1">
    <location>
        <begin position="154"/>
        <end position="256"/>
    </location>
</feature>
<dbReference type="InterPro" id="IPR011464">
    <property type="entry name" value="DUF1570"/>
</dbReference>
<organism evidence="3 4">
    <name type="scientific">Alcanivorax nanhaiticus</name>
    <dbReference type="NCBI Taxonomy" id="1177154"/>
    <lineage>
        <taxon>Bacteria</taxon>
        <taxon>Pseudomonadati</taxon>
        <taxon>Pseudomonadota</taxon>
        <taxon>Gammaproteobacteria</taxon>
        <taxon>Oceanospirillales</taxon>
        <taxon>Alcanivoracaceae</taxon>
        <taxon>Alcanivorax</taxon>
    </lineage>
</organism>
<proteinExistence type="predicted"/>
<dbReference type="Proteomes" id="UP000029444">
    <property type="component" value="Unassembled WGS sequence"/>
</dbReference>
<dbReference type="Pfam" id="PF13511">
    <property type="entry name" value="DUF4124"/>
    <property type="match status" value="1"/>
</dbReference>